<evidence type="ECO:0000313" key="2">
    <source>
        <dbReference type="EMBL" id="CAB4598391.1"/>
    </source>
</evidence>
<protein>
    <submittedName>
        <fullName evidence="2">Unannotated protein</fullName>
    </submittedName>
</protein>
<dbReference type="AlphaFoldDB" id="A0A6J6GB06"/>
<proteinExistence type="predicted"/>
<dbReference type="Pfam" id="PF07796">
    <property type="entry name" value="DUF1638"/>
    <property type="match status" value="1"/>
</dbReference>
<gene>
    <name evidence="2" type="ORF">UFOPK1826_00485</name>
</gene>
<reference evidence="2" key="1">
    <citation type="submission" date="2020-05" db="EMBL/GenBank/DDBJ databases">
        <authorList>
            <person name="Chiriac C."/>
            <person name="Salcher M."/>
            <person name="Ghai R."/>
            <person name="Kavagutti S V."/>
        </authorList>
    </citation>
    <scope>NUCLEOTIDE SEQUENCE</scope>
</reference>
<name>A0A6J6GB06_9ZZZZ</name>
<feature type="domain" description="DUF1638" evidence="1">
    <location>
        <begin position="37"/>
        <end position="192"/>
    </location>
</feature>
<organism evidence="2">
    <name type="scientific">freshwater metagenome</name>
    <dbReference type="NCBI Taxonomy" id="449393"/>
    <lineage>
        <taxon>unclassified sequences</taxon>
        <taxon>metagenomes</taxon>
        <taxon>ecological metagenomes</taxon>
    </lineage>
</organism>
<evidence type="ECO:0000259" key="1">
    <source>
        <dbReference type="Pfam" id="PF07796"/>
    </source>
</evidence>
<dbReference type="InterPro" id="IPR012437">
    <property type="entry name" value="DUF1638"/>
</dbReference>
<dbReference type="EMBL" id="CAEZUN010000043">
    <property type="protein sequence ID" value="CAB4598391.1"/>
    <property type="molecule type" value="Genomic_DNA"/>
</dbReference>
<accession>A0A6J6GB06</accession>
<sequence>MSTDTRPLIIACGALATELRAVLRASGVEDRIEVKYLPANLHNRPENITPQVAELLEQNSARATFVAYADCGTGGHLDLLLEKYPAVSRLPGAHCYEFFAGTADFLNAHDEEPGTFYLTDFPAKHFDALVWQGLGLEDHSELLSAYFGNYRRVVLFSQTVDPDIVSAGQEAAQRLGLAFEHRHVGLKHFTDAIPVLYKSMSKLNETKGE</sequence>